<sequence>MPCWPFNSACIWPVSSLLSQHIFGRASFVEVNNWFRSKDQACPVSMLGNGVILQTRVCNHWQFRFFMI</sequence>
<protein>
    <submittedName>
        <fullName evidence="1">Uncharacterized protein</fullName>
    </submittedName>
</protein>
<organism evidence="1">
    <name type="scientific">Arundo donax</name>
    <name type="common">Giant reed</name>
    <name type="synonym">Donax arundinaceus</name>
    <dbReference type="NCBI Taxonomy" id="35708"/>
    <lineage>
        <taxon>Eukaryota</taxon>
        <taxon>Viridiplantae</taxon>
        <taxon>Streptophyta</taxon>
        <taxon>Embryophyta</taxon>
        <taxon>Tracheophyta</taxon>
        <taxon>Spermatophyta</taxon>
        <taxon>Magnoliopsida</taxon>
        <taxon>Liliopsida</taxon>
        <taxon>Poales</taxon>
        <taxon>Poaceae</taxon>
        <taxon>PACMAD clade</taxon>
        <taxon>Arundinoideae</taxon>
        <taxon>Arundineae</taxon>
        <taxon>Arundo</taxon>
    </lineage>
</organism>
<accession>A0A0A9FS13</accession>
<proteinExistence type="predicted"/>
<reference evidence="1" key="2">
    <citation type="journal article" date="2015" name="Data Brief">
        <title>Shoot transcriptome of the giant reed, Arundo donax.</title>
        <authorList>
            <person name="Barrero R.A."/>
            <person name="Guerrero F.D."/>
            <person name="Moolhuijzen P."/>
            <person name="Goolsby J.A."/>
            <person name="Tidwell J."/>
            <person name="Bellgard S.E."/>
            <person name="Bellgard M.I."/>
        </authorList>
    </citation>
    <scope>NUCLEOTIDE SEQUENCE</scope>
    <source>
        <tissue evidence="1">Shoot tissue taken approximately 20 cm above the soil surface</tissue>
    </source>
</reference>
<name>A0A0A9FS13_ARUDO</name>
<dbReference type="EMBL" id="GBRH01182824">
    <property type="protein sequence ID" value="JAE15072.1"/>
    <property type="molecule type" value="Transcribed_RNA"/>
</dbReference>
<dbReference type="AlphaFoldDB" id="A0A0A9FS13"/>
<evidence type="ECO:0000313" key="1">
    <source>
        <dbReference type="EMBL" id="JAE15072.1"/>
    </source>
</evidence>
<reference evidence="1" key="1">
    <citation type="submission" date="2014-09" db="EMBL/GenBank/DDBJ databases">
        <authorList>
            <person name="Magalhaes I.L.F."/>
            <person name="Oliveira U."/>
            <person name="Santos F.R."/>
            <person name="Vidigal T.H.D.A."/>
            <person name="Brescovit A.D."/>
            <person name="Santos A.J."/>
        </authorList>
    </citation>
    <scope>NUCLEOTIDE SEQUENCE</scope>
    <source>
        <tissue evidence="1">Shoot tissue taken approximately 20 cm above the soil surface</tissue>
    </source>
</reference>